<keyword evidence="4" id="KW-1185">Reference proteome</keyword>
<dbReference type="RefSeq" id="WP_027312663.1">
    <property type="nucleotide sequence ID" value="NZ_JBHLZN010000006.1"/>
</dbReference>
<reference evidence="3 4" key="1">
    <citation type="submission" date="2024-09" db="EMBL/GenBank/DDBJ databases">
        <authorList>
            <person name="Sun Q."/>
            <person name="Mori K."/>
        </authorList>
    </citation>
    <scope>NUCLEOTIDE SEQUENCE [LARGE SCALE GENOMIC DNA]</scope>
    <source>
        <strain evidence="3 4">ATCC 51285</strain>
    </source>
</reference>
<keyword evidence="1" id="KW-1133">Transmembrane helix</keyword>
<organism evidence="3 4">
    <name type="scientific">Balneatrix alpica</name>
    <dbReference type="NCBI Taxonomy" id="75684"/>
    <lineage>
        <taxon>Bacteria</taxon>
        <taxon>Pseudomonadati</taxon>
        <taxon>Pseudomonadota</taxon>
        <taxon>Gammaproteobacteria</taxon>
        <taxon>Oceanospirillales</taxon>
        <taxon>Balneatrichaceae</taxon>
        <taxon>Balneatrix</taxon>
    </lineage>
</organism>
<proteinExistence type="predicted"/>
<dbReference type="PANTHER" id="PTHR28008">
    <property type="entry name" value="DOMAIN PROTEIN, PUTATIVE (AFU_ORTHOLOGUE AFUA_3G10980)-RELATED"/>
    <property type="match status" value="1"/>
</dbReference>
<comment type="caution">
    <text evidence="3">The sequence shown here is derived from an EMBL/GenBank/DDBJ whole genome shotgun (WGS) entry which is preliminary data.</text>
</comment>
<dbReference type="Proteomes" id="UP001589628">
    <property type="component" value="Unassembled WGS sequence"/>
</dbReference>
<keyword evidence="1" id="KW-0472">Membrane</keyword>
<evidence type="ECO:0000259" key="2">
    <source>
        <dbReference type="Pfam" id="PF04892"/>
    </source>
</evidence>
<accession>A0ABV5ZEP4</accession>
<feature type="domain" description="VanZ-like" evidence="2">
    <location>
        <begin position="39"/>
        <end position="108"/>
    </location>
</feature>
<sequence>MKDSRARCWQALALLYAALLVVVCLLPSAALPNASVSDKTVHLLAYLGWVMVFKLAWPRLSHLHLWLAAFAFGVVIEGLQGLTPTRYFEGLDMLANGAGALLGILLLSGWQRLKDS</sequence>
<protein>
    <submittedName>
        <fullName evidence="3">VanZ family protein</fullName>
    </submittedName>
</protein>
<name>A0ABV5ZEP4_9GAMM</name>
<feature type="transmembrane region" description="Helical" evidence="1">
    <location>
        <begin position="40"/>
        <end position="57"/>
    </location>
</feature>
<feature type="transmembrane region" description="Helical" evidence="1">
    <location>
        <begin position="93"/>
        <end position="110"/>
    </location>
</feature>
<gene>
    <name evidence="3" type="ORF">ACFFLH_14940</name>
</gene>
<evidence type="ECO:0000313" key="3">
    <source>
        <dbReference type="EMBL" id="MFB9887711.1"/>
    </source>
</evidence>
<evidence type="ECO:0000256" key="1">
    <source>
        <dbReference type="SAM" id="Phobius"/>
    </source>
</evidence>
<dbReference type="PANTHER" id="PTHR28008:SF1">
    <property type="entry name" value="DOMAIN PROTEIN, PUTATIVE (AFU_ORTHOLOGUE AFUA_3G10980)-RELATED"/>
    <property type="match status" value="1"/>
</dbReference>
<feature type="transmembrane region" description="Helical" evidence="1">
    <location>
        <begin position="64"/>
        <end position="81"/>
    </location>
</feature>
<evidence type="ECO:0000313" key="4">
    <source>
        <dbReference type="Proteomes" id="UP001589628"/>
    </source>
</evidence>
<dbReference type="Pfam" id="PF04892">
    <property type="entry name" value="VanZ"/>
    <property type="match status" value="1"/>
</dbReference>
<keyword evidence="1" id="KW-0812">Transmembrane</keyword>
<dbReference type="InterPro" id="IPR006976">
    <property type="entry name" value="VanZ-like"/>
</dbReference>
<dbReference type="EMBL" id="JBHLZN010000006">
    <property type="protein sequence ID" value="MFB9887711.1"/>
    <property type="molecule type" value="Genomic_DNA"/>
</dbReference>